<gene>
    <name evidence="2" type="ORF">VO01_01580</name>
</gene>
<dbReference type="AlphaFoldDB" id="A0A0D5CEC5"/>
<evidence type="ECO:0000313" key="2">
    <source>
        <dbReference type="EMBL" id="AJW77998.1"/>
    </source>
</evidence>
<reference evidence="2 3" key="1">
    <citation type="journal article" date="2015" name="Genome Announc.">
        <title>Complete Genome Sequence of Clavibacter michiganensis subsp. insidiosus R1-1 Using PacBio Single-Molecule Real-Time Technology.</title>
        <authorList>
            <person name="Lu Y."/>
            <person name="Samac D.A."/>
            <person name="Glazebrook J."/>
            <person name="Ishimaru C.A."/>
        </authorList>
    </citation>
    <scope>NUCLEOTIDE SEQUENCE [LARGE SCALE GENOMIC DNA]</scope>
    <source>
        <strain evidence="2 3">R1-1</strain>
    </source>
</reference>
<feature type="compositionally biased region" description="Low complexity" evidence="1">
    <location>
        <begin position="1"/>
        <end position="32"/>
    </location>
</feature>
<proteinExistence type="predicted"/>
<feature type="region of interest" description="Disordered" evidence="1">
    <location>
        <begin position="1"/>
        <end position="46"/>
    </location>
</feature>
<protein>
    <submittedName>
        <fullName evidence="2">Uncharacterized protein</fullName>
    </submittedName>
</protein>
<dbReference type="Proteomes" id="UP000032604">
    <property type="component" value="Chromosome"/>
</dbReference>
<dbReference type="EMBL" id="CP011043">
    <property type="protein sequence ID" value="AJW77998.1"/>
    <property type="molecule type" value="Genomic_DNA"/>
</dbReference>
<dbReference type="PATRIC" id="fig|33014.5.peg.334"/>
<evidence type="ECO:0000256" key="1">
    <source>
        <dbReference type="SAM" id="MobiDB-lite"/>
    </source>
</evidence>
<organism evidence="2 3">
    <name type="scientific">Clavibacter michiganensis subsp. insidiosus</name>
    <dbReference type="NCBI Taxonomy" id="33014"/>
    <lineage>
        <taxon>Bacteria</taxon>
        <taxon>Bacillati</taxon>
        <taxon>Actinomycetota</taxon>
        <taxon>Actinomycetes</taxon>
        <taxon>Micrococcales</taxon>
        <taxon>Microbacteriaceae</taxon>
        <taxon>Clavibacter</taxon>
    </lineage>
</organism>
<evidence type="ECO:0000313" key="3">
    <source>
        <dbReference type="Proteomes" id="UP000032604"/>
    </source>
</evidence>
<accession>A0A0D5CEC5</accession>
<dbReference type="KEGG" id="cmh:VO01_01580"/>
<name>A0A0D5CEC5_9MICO</name>
<dbReference type="HOGENOM" id="CLU_2521639_0_0_11"/>
<sequence length="84" mass="8464">MVTSGPATSTTGPGRAPSATSATTPATASSATGWIRIPGTSATGPNRMRCRFCRANSNHCVERTMARSAPVARAASSCAVLPAK</sequence>